<evidence type="ECO:0000256" key="9">
    <source>
        <dbReference type="SAM" id="MobiDB-lite"/>
    </source>
</evidence>
<organism evidence="11 12">
    <name type="scientific">Delitschia confertaspora ATCC 74209</name>
    <dbReference type="NCBI Taxonomy" id="1513339"/>
    <lineage>
        <taxon>Eukaryota</taxon>
        <taxon>Fungi</taxon>
        <taxon>Dikarya</taxon>
        <taxon>Ascomycota</taxon>
        <taxon>Pezizomycotina</taxon>
        <taxon>Dothideomycetes</taxon>
        <taxon>Pleosporomycetidae</taxon>
        <taxon>Pleosporales</taxon>
        <taxon>Delitschiaceae</taxon>
        <taxon>Delitschia</taxon>
    </lineage>
</organism>
<evidence type="ECO:0000256" key="1">
    <source>
        <dbReference type="ARBA" id="ARBA00004141"/>
    </source>
</evidence>
<dbReference type="InterPro" id="IPR004648">
    <property type="entry name" value="Oligpept_transpt"/>
</dbReference>
<dbReference type="InterPro" id="IPR004813">
    <property type="entry name" value="OPT"/>
</dbReference>
<evidence type="ECO:0000256" key="3">
    <source>
        <dbReference type="ARBA" id="ARBA00022448"/>
    </source>
</evidence>
<dbReference type="EMBL" id="ML993892">
    <property type="protein sequence ID" value="KAF2203840.1"/>
    <property type="molecule type" value="Genomic_DNA"/>
</dbReference>
<protein>
    <submittedName>
        <fullName evidence="11">Oligopeptide transporter</fullName>
    </submittedName>
</protein>
<feature type="transmembrane region" description="Helical" evidence="10">
    <location>
        <begin position="502"/>
        <end position="525"/>
    </location>
</feature>
<dbReference type="NCBIfam" id="TIGR00728">
    <property type="entry name" value="OPT_sfam"/>
    <property type="match status" value="1"/>
</dbReference>
<keyword evidence="12" id="KW-1185">Reference proteome</keyword>
<keyword evidence="3" id="KW-0813">Transport</keyword>
<evidence type="ECO:0000313" key="11">
    <source>
        <dbReference type="EMBL" id="KAF2203840.1"/>
    </source>
</evidence>
<dbReference type="Proteomes" id="UP000799536">
    <property type="component" value="Unassembled WGS sequence"/>
</dbReference>
<feature type="transmembrane region" description="Helical" evidence="10">
    <location>
        <begin position="741"/>
        <end position="762"/>
    </location>
</feature>
<dbReference type="AlphaFoldDB" id="A0A9P4N1H8"/>
<evidence type="ECO:0000256" key="8">
    <source>
        <dbReference type="ARBA" id="ARBA00023136"/>
    </source>
</evidence>
<feature type="transmembrane region" description="Helical" evidence="10">
    <location>
        <begin position="202"/>
        <end position="223"/>
    </location>
</feature>
<feature type="transmembrane region" description="Helical" evidence="10">
    <location>
        <begin position="477"/>
        <end position="496"/>
    </location>
</feature>
<evidence type="ECO:0000256" key="10">
    <source>
        <dbReference type="SAM" id="Phobius"/>
    </source>
</evidence>
<feature type="transmembrane region" description="Helical" evidence="10">
    <location>
        <begin position="706"/>
        <end position="729"/>
    </location>
</feature>
<feature type="transmembrane region" description="Helical" evidence="10">
    <location>
        <begin position="96"/>
        <end position="115"/>
    </location>
</feature>
<feature type="transmembrane region" description="Helical" evidence="10">
    <location>
        <begin position="420"/>
        <end position="438"/>
    </location>
</feature>
<keyword evidence="4 10" id="KW-0812">Transmembrane</keyword>
<feature type="compositionally biased region" description="Basic and acidic residues" evidence="9">
    <location>
        <begin position="33"/>
        <end position="45"/>
    </location>
</feature>
<sequence length="789" mass="89698">MFNRFRRKPAEVENGVEEQKRTTAAGSRLSRLPADDVVGHEKQDPEVAVSGDSAVPHGGDAEEEDLPGDVKELPVIVRNIVSLEDDPSLPVITFRYFVLCLIFIPPGAILFQMGAYRTTAAVYPVLFVQIASHYVGLWLAEVLPKKTVRVPLTKYSFSLNPGPWNPKEHVLVTVSAASGATSNAAWSCISLAQLYYNTKIPAAASLFFMWAIVYIGYAMAAVARQFLLYDPIYTWPYSLMQTAVFETLRKSPKDSWIARKQKYVFFGTFGAIILWQFLPEYVFPFLSSLSFLCWVAPENAVANFIGAGIGGMGVLNLSLDWANISNQTFTSPMIVPFWTTAVLTVAYIFSCWVLLPAAKWGNLGSWKHALMSNRVFLENGTRYPVNELLGPHFTFNETAYQQYGPVYMGTQQVWSLFFDYSSYISALTWMGLFGYSKIRETTRVLRTRAKHRGTESVNHFYTDRLNVLQRAYKEVPLWWYITLFLASFITIVTILAKGYFFIPIWTFFVATFTSGFMILPFGWLYSFSSFQVPIGSFNELLYGYMVHGVAGHKHPAGATAFGSIAGDIWYRAQYMLQDQKIGHYMHVPPRAIFFSQIFGELIGVPINYGIIQWVLNTKGEYLLGNKKDPLNQWTGQSLANYNTIGVQYVLIGPKRLFEQHMYKPLPWAFLYGAGAPVVLYILHRLFPRAKFHLWNVTIFGVGMSAFYGNLSTGYMSRFIVGYISMRYFYRKRFETWKRYNYIVAAALDAGFNVAMLLIFVFFSSGKVVTMPNWWGNNEKSIERCFALDE</sequence>
<evidence type="ECO:0000256" key="5">
    <source>
        <dbReference type="ARBA" id="ARBA00022856"/>
    </source>
</evidence>
<feature type="transmembrane region" description="Helical" evidence="10">
    <location>
        <begin position="302"/>
        <end position="322"/>
    </location>
</feature>
<comment type="similarity">
    <text evidence="2">Belongs to the oligopeptide OPT transporter family.</text>
</comment>
<proteinExistence type="inferred from homology"/>
<dbReference type="GO" id="GO:0015031">
    <property type="term" value="P:protein transport"/>
    <property type="evidence" value="ECO:0007669"/>
    <property type="project" value="UniProtKB-KW"/>
</dbReference>
<gene>
    <name evidence="11" type="ORF">GQ43DRAFT_410792</name>
</gene>
<feature type="transmembrane region" description="Helical" evidence="10">
    <location>
        <begin position="263"/>
        <end position="282"/>
    </location>
</feature>
<evidence type="ECO:0000256" key="6">
    <source>
        <dbReference type="ARBA" id="ARBA00022927"/>
    </source>
</evidence>
<evidence type="ECO:0000313" key="12">
    <source>
        <dbReference type="Proteomes" id="UP000799536"/>
    </source>
</evidence>
<feature type="transmembrane region" description="Helical" evidence="10">
    <location>
        <begin position="121"/>
        <end position="140"/>
    </location>
</feature>
<dbReference type="Pfam" id="PF03169">
    <property type="entry name" value="OPT"/>
    <property type="match status" value="1"/>
</dbReference>
<dbReference type="GO" id="GO:0016020">
    <property type="term" value="C:membrane"/>
    <property type="evidence" value="ECO:0007669"/>
    <property type="project" value="UniProtKB-SubCell"/>
</dbReference>
<dbReference type="PANTHER" id="PTHR22601">
    <property type="entry name" value="ISP4 LIKE PROTEIN"/>
    <property type="match status" value="1"/>
</dbReference>
<dbReference type="OrthoDB" id="9986677at2759"/>
<keyword evidence="6" id="KW-0653">Protein transport</keyword>
<feature type="region of interest" description="Disordered" evidence="9">
    <location>
        <begin position="1"/>
        <end position="64"/>
    </location>
</feature>
<keyword evidence="7 10" id="KW-1133">Transmembrane helix</keyword>
<evidence type="ECO:0000256" key="4">
    <source>
        <dbReference type="ARBA" id="ARBA00022692"/>
    </source>
</evidence>
<dbReference type="GO" id="GO:0035673">
    <property type="term" value="F:oligopeptide transmembrane transporter activity"/>
    <property type="evidence" value="ECO:0007669"/>
    <property type="project" value="InterPro"/>
</dbReference>
<name>A0A9P4N1H8_9PLEO</name>
<keyword evidence="8 10" id="KW-0472">Membrane</keyword>
<evidence type="ECO:0000256" key="7">
    <source>
        <dbReference type="ARBA" id="ARBA00022989"/>
    </source>
</evidence>
<feature type="transmembrane region" description="Helical" evidence="10">
    <location>
        <begin position="665"/>
        <end position="686"/>
    </location>
</feature>
<evidence type="ECO:0000256" key="2">
    <source>
        <dbReference type="ARBA" id="ARBA00008807"/>
    </source>
</evidence>
<feature type="transmembrane region" description="Helical" evidence="10">
    <location>
        <begin position="334"/>
        <end position="355"/>
    </location>
</feature>
<keyword evidence="5" id="KW-0571">Peptide transport</keyword>
<comment type="subcellular location">
    <subcellularLocation>
        <location evidence="1">Membrane</location>
        <topology evidence="1">Multi-pass membrane protein</topology>
    </subcellularLocation>
</comment>
<accession>A0A9P4N1H8</accession>
<comment type="caution">
    <text evidence="11">The sequence shown here is derived from an EMBL/GenBank/DDBJ whole genome shotgun (WGS) entry which is preliminary data.</text>
</comment>
<reference evidence="11" key="1">
    <citation type="journal article" date="2020" name="Stud. Mycol.">
        <title>101 Dothideomycetes genomes: a test case for predicting lifestyles and emergence of pathogens.</title>
        <authorList>
            <person name="Haridas S."/>
            <person name="Albert R."/>
            <person name="Binder M."/>
            <person name="Bloem J."/>
            <person name="Labutti K."/>
            <person name="Salamov A."/>
            <person name="Andreopoulos B."/>
            <person name="Baker S."/>
            <person name="Barry K."/>
            <person name="Bills G."/>
            <person name="Bluhm B."/>
            <person name="Cannon C."/>
            <person name="Castanera R."/>
            <person name="Culley D."/>
            <person name="Daum C."/>
            <person name="Ezra D."/>
            <person name="Gonzalez J."/>
            <person name="Henrissat B."/>
            <person name="Kuo A."/>
            <person name="Liang C."/>
            <person name="Lipzen A."/>
            <person name="Lutzoni F."/>
            <person name="Magnuson J."/>
            <person name="Mondo S."/>
            <person name="Nolan M."/>
            <person name="Ohm R."/>
            <person name="Pangilinan J."/>
            <person name="Park H.-J."/>
            <person name="Ramirez L."/>
            <person name="Alfaro M."/>
            <person name="Sun H."/>
            <person name="Tritt A."/>
            <person name="Yoshinaga Y."/>
            <person name="Zwiers L.-H."/>
            <person name="Turgeon B."/>
            <person name="Goodwin S."/>
            <person name="Spatafora J."/>
            <person name="Crous P."/>
            <person name="Grigoriev I."/>
        </authorList>
    </citation>
    <scope>NUCLEOTIDE SEQUENCE</scope>
    <source>
        <strain evidence="11">ATCC 74209</strain>
    </source>
</reference>